<evidence type="ECO:0000256" key="2">
    <source>
        <dbReference type="SAM" id="Phobius"/>
    </source>
</evidence>
<gene>
    <name evidence="3" type="ORF">IQ215_13095</name>
</gene>
<reference evidence="3 4" key="1">
    <citation type="submission" date="2020-10" db="EMBL/GenBank/DDBJ databases">
        <authorList>
            <person name="Castelo-Branco R."/>
            <person name="Eusebio N."/>
            <person name="Adriana R."/>
            <person name="Vieira A."/>
            <person name="Brugerolle De Fraissinette N."/>
            <person name="Rezende De Castro R."/>
            <person name="Schneider M.P."/>
            <person name="Vasconcelos V."/>
            <person name="Leao P.N."/>
        </authorList>
    </citation>
    <scope>NUCLEOTIDE SEQUENCE [LARGE SCALE GENOMIC DNA]</scope>
    <source>
        <strain evidence="3 4">LEGE 03274</strain>
    </source>
</reference>
<accession>A0ABR9V6X1</accession>
<keyword evidence="4" id="KW-1185">Reference proteome</keyword>
<name>A0ABR9V6X1_9CHRO</name>
<dbReference type="Proteomes" id="UP000654604">
    <property type="component" value="Unassembled WGS sequence"/>
</dbReference>
<dbReference type="RefSeq" id="WP_193801861.1">
    <property type="nucleotide sequence ID" value="NZ_JADEWC010000038.1"/>
</dbReference>
<keyword evidence="2" id="KW-1133">Transmembrane helix</keyword>
<protein>
    <submittedName>
        <fullName evidence="3">Uncharacterized protein</fullName>
    </submittedName>
</protein>
<feature type="region of interest" description="Disordered" evidence="1">
    <location>
        <begin position="1"/>
        <end position="21"/>
    </location>
</feature>
<proteinExistence type="predicted"/>
<evidence type="ECO:0000256" key="1">
    <source>
        <dbReference type="SAM" id="MobiDB-lite"/>
    </source>
</evidence>
<evidence type="ECO:0000313" key="3">
    <source>
        <dbReference type="EMBL" id="MBE9223633.1"/>
    </source>
</evidence>
<evidence type="ECO:0000313" key="4">
    <source>
        <dbReference type="Proteomes" id="UP000654604"/>
    </source>
</evidence>
<dbReference type="EMBL" id="JADEWC010000038">
    <property type="protein sequence ID" value="MBE9223633.1"/>
    <property type="molecule type" value="Genomic_DNA"/>
</dbReference>
<organism evidence="3 4">
    <name type="scientific">Cyanobacterium stanieri LEGE 03274</name>
    <dbReference type="NCBI Taxonomy" id="1828756"/>
    <lineage>
        <taxon>Bacteria</taxon>
        <taxon>Bacillati</taxon>
        <taxon>Cyanobacteriota</taxon>
        <taxon>Cyanophyceae</taxon>
        <taxon>Oscillatoriophycideae</taxon>
        <taxon>Chroococcales</taxon>
        <taxon>Geminocystaceae</taxon>
        <taxon>Cyanobacterium</taxon>
    </lineage>
</organism>
<comment type="caution">
    <text evidence="3">The sequence shown here is derived from an EMBL/GenBank/DDBJ whole genome shotgun (WGS) entry which is preliminary data.</text>
</comment>
<keyword evidence="2" id="KW-0812">Transmembrane</keyword>
<keyword evidence="2" id="KW-0472">Membrane</keyword>
<sequence length="83" mass="9616">MDEIPTALRDTNSNAKGHKKNFRGDRPYLQKYIIWFICGLVLIIITSWVMTGTNNQTNNQTVVVEEIENQNHKKIIPNEVKMT</sequence>
<feature type="transmembrane region" description="Helical" evidence="2">
    <location>
        <begin position="32"/>
        <end position="50"/>
    </location>
</feature>